<dbReference type="GO" id="GO:0033969">
    <property type="term" value="F:gamma-glutamyl-gamma-aminobutyrate hydrolase activity"/>
    <property type="evidence" value="ECO:0007669"/>
    <property type="project" value="TreeGrafter"/>
</dbReference>
<reference evidence="1 2" key="1">
    <citation type="submission" date="2020-08" db="EMBL/GenBank/DDBJ databases">
        <title>Genomic Encyclopedia of Type Strains, Phase III (KMG-III): the genomes of soil and plant-associated and newly described type strains.</title>
        <authorList>
            <person name="Whitman W."/>
        </authorList>
    </citation>
    <scope>NUCLEOTIDE SEQUENCE [LARGE SCALE GENOMIC DNA]</scope>
    <source>
        <strain evidence="1 2">CECT 8356</strain>
    </source>
</reference>
<dbReference type="EMBL" id="JACHXY010000001">
    <property type="protein sequence ID" value="MBB3157647.1"/>
    <property type="molecule type" value="Genomic_DNA"/>
</dbReference>
<comment type="caution">
    <text evidence="1">The sequence shown here is derived from an EMBL/GenBank/DDBJ whole genome shotgun (WGS) entry which is preliminary data.</text>
</comment>
<dbReference type="InterPro" id="IPR044668">
    <property type="entry name" value="PuuD-like"/>
</dbReference>
<dbReference type="SUPFAM" id="SSF52317">
    <property type="entry name" value="Class I glutamine amidotransferase-like"/>
    <property type="match status" value="1"/>
</dbReference>
<dbReference type="InterPro" id="IPR029062">
    <property type="entry name" value="Class_I_gatase-like"/>
</dbReference>
<name>A0A7W5GFX3_9MICO</name>
<dbReference type="GO" id="GO:0006598">
    <property type="term" value="P:polyamine catabolic process"/>
    <property type="evidence" value="ECO:0007669"/>
    <property type="project" value="TreeGrafter"/>
</dbReference>
<keyword evidence="1" id="KW-0315">Glutamine amidotransferase</keyword>
<sequence length="233" mass="25100">MPTAALFHIRDTRPNAPRYQALLDDLNEGAVTALRDAGWTVALHPAAEKPLETLLDAARRADVVVILGGEDVDPRAYGAADLRPHRTPYDLEADEAQLAVIRETVAAGRPLLGICRGMQLVNVAFGGTLHQDIAGHRRSEGDPFVATDVRFDRPDPISASGDLLCSHHQSVDRLGGGLDATARAADGTVEAVRHRDLPVWAYQWHLEHPRSAARQLAPVMTSLLAAGTADRIA</sequence>
<dbReference type="RefSeq" id="WP_183419031.1">
    <property type="nucleotide sequence ID" value="NZ_JACHXY010000001.1"/>
</dbReference>
<keyword evidence="1" id="KW-0808">Transferase</keyword>
<gene>
    <name evidence="1" type="ORF">FHS07_001331</name>
</gene>
<organism evidence="1 2">
    <name type="scientific">Microbacterium proteolyticum</name>
    <dbReference type="NCBI Taxonomy" id="1572644"/>
    <lineage>
        <taxon>Bacteria</taxon>
        <taxon>Bacillati</taxon>
        <taxon>Actinomycetota</taxon>
        <taxon>Actinomycetes</taxon>
        <taxon>Micrococcales</taxon>
        <taxon>Microbacteriaceae</taxon>
        <taxon>Microbacterium</taxon>
    </lineage>
</organism>
<dbReference type="Pfam" id="PF07722">
    <property type="entry name" value="Peptidase_C26"/>
    <property type="match status" value="1"/>
</dbReference>
<protein>
    <submittedName>
        <fullName evidence="1">Putative glutamine amidotransferase</fullName>
    </submittedName>
</protein>
<dbReference type="AlphaFoldDB" id="A0A7W5GFX3"/>
<evidence type="ECO:0000313" key="1">
    <source>
        <dbReference type="EMBL" id="MBB3157647.1"/>
    </source>
</evidence>
<dbReference type="PANTHER" id="PTHR43235">
    <property type="entry name" value="GLUTAMINE AMIDOTRANSFERASE PB2B2.05-RELATED"/>
    <property type="match status" value="1"/>
</dbReference>
<dbReference type="GO" id="GO:0005829">
    <property type="term" value="C:cytosol"/>
    <property type="evidence" value="ECO:0007669"/>
    <property type="project" value="TreeGrafter"/>
</dbReference>
<proteinExistence type="predicted"/>
<dbReference type="Gene3D" id="3.40.50.880">
    <property type="match status" value="1"/>
</dbReference>
<dbReference type="GO" id="GO:0016740">
    <property type="term" value="F:transferase activity"/>
    <property type="evidence" value="ECO:0007669"/>
    <property type="project" value="UniProtKB-KW"/>
</dbReference>
<dbReference type="Proteomes" id="UP000543579">
    <property type="component" value="Unassembled WGS sequence"/>
</dbReference>
<dbReference type="InterPro" id="IPR011697">
    <property type="entry name" value="Peptidase_C26"/>
</dbReference>
<dbReference type="PANTHER" id="PTHR43235:SF1">
    <property type="entry name" value="GLUTAMINE AMIDOTRANSFERASE PB2B2.05-RELATED"/>
    <property type="match status" value="1"/>
</dbReference>
<accession>A0A7W5GFX3</accession>
<evidence type="ECO:0000313" key="2">
    <source>
        <dbReference type="Proteomes" id="UP000543579"/>
    </source>
</evidence>
<dbReference type="PROSITE" id="PS51273">
    <property type="entry name" value="GATASE_TYPE_1"/>
    <property type="match status" value="1"/>
</dbReference>